<dbReference type="EMBL" id="VMRX01000073">
    <property type="protein sequence ID" value="TVT30176.1"/>
    <property type="molecule type" value="Genomic_DNA"/>
</dbReference>
<protein>
    <submittedName>
        <fullName evidence="1">Uncharacterized protein</fullName>
    </submittedName>
</protein>
<sequence>MAERFRIGLPETAFPFIPPADKFLEYLGRPGGMAAIINELGVRLDKPLPDPKTVRKAVKQGVTARSGEKIKEILESIATPEMYEYLTSSYLAPWMETSFSNNGLAWLCMIKGEHLRLFEADHPETFTEKFLKRRAEQEMVLFETAREIQKQGDTESAIEELWWETLKPFLRENTLVGSSHIDIALQAAADFKSSTGQSRREKAGLLLGLYARIRIDFYYHLLCNASLDIIQWCKENGTLDSYDRQWLVENSFVGDMVPTFDGEAMTLPFERLLDAWRGRITKDGSKLPWVEVADRLPNPYGLGVDQSRSPRQTVEDRKENIRRNKKSRLREWRNGTRPSAEQLQQFIRNLIPEDKSVLMAHTRAELAAIWGAFILDEWRAFEKCGLNDALRQTLPAFERFPVYWAGYKSQAAKILAA</sequence>
<accession>A0A558B103</accession>
<comment type="caution">
    <text evidence="1">The sequence shown here is derived from an EMBL/GenBank/DDBJ whole genome shotgun (WGS) entry which is preliminary data.</text>
</comment>
<gene>
    <name evidence="1" type="ORF">FHK81_17105</name>
</gene>
<dbReference type="RefSeq" id="WP_273135334.1">
    <property type="nucleotide sequence ID" value="NZ_VMRX01000073.1"/>
</dbReference>
<evidence type="ECO:0000313" key="2">
    <source>
        <dbReference type="Proteomes" id="UP000319142"/>
    </source>
</evidence>
<dbReference type="Proteomes" id="UP000319142">
    <property type="component" value="Unassembled WGS sequence"/>
</dbReference>
<name>A0A558B103_9GAMM</name>
<proteinExistence type="predicted"/>
<dbReference type="AlphaFoldDB" id="A0A558B103"/>
<reference evidence="1 2" key="1">
    <citation type="submission" date="2019-07" db="EMBL/GenBank/DDBJ databases">
        <title>The pathways for chlorine oxyanion respiration interact through the shared metabolite chlorate.</title>
        <authorList>
            <person name="Barnum T.P."/>
            <person name="Cheng Y."/>
            <person name="Hill K.A."/>
            <person name="Lucas L.N."/>
            <person name="Carlson H.K."/>
            <person name="Coates J.D."/>
        </authorList>
    </citation>
    <scope>NUCLEOTIDE SEQUENCE [LARGE SCALE GENOMIC DNA]</scope>
    <source>
        <strain evidence="1">UCB</strain>
    </source>
</reference>
<organism evidence="1 2">
    <name type="scientific">Marinobacter vinifirmus</name>
    <dbReference type="NCBI Taxonomy" id="355591"/>
    <lineage>
        <taxon>Bacteria</taxon>
        <taxon>Pseudomonadati</taxon>
        <taxon>Pseudomonadota</taxon>
        <taxon>Gammaproteobacteria</taxon>
        <taxon>Pseudomonadales</taxon>
        <taxon>Marinobacteraceae</taxon>
        <taxon>Marinobacter</taxon>
    </lineage>
</organism>
<evidence type="ECO:0000313" key="1">
    <source>
        <dbReference type="EMBL" id="TVT30176.1"/>
    </source>
</evidence>